<evidence type="ECO:0000313" key="2">
    <source>
        <dbReference type="EMBL" id="JAH53626.1"/>
    </source>
</evidence>
<keyword evidence="1" id="KW-0732">Signal</keyword>
<dbReference type="EMBL" id="GBXM01054951">
    <property type="protein sequence ID" value="JAH53626.1"/>
    <property type="molecule type" value="Transcribed_RNA"/>
</dbReference>
<feature type="signal peptide" evidence="1">
    <location>
        <begin position="1"/>
        <end position="19"/>
    </location>
</feature>
<feature type="chain" id="PRO_5002433387" evidence="1">
    <location>
        <begin position="20"/>
        <end position="31"/>
    </location>
</feature>
<reference evidence="2" key="1">
    <citation type="submission" date="2014-11" db="EMBL/GenBank/DDBJ databases">
        <authorList>
            <person name="Amaro Gonzalez C."/>
        </authorList>
    </citation>
    <scope>NUCLEOTIDE SEQUENCE</scope>
</reference>
<accession>A0A0E9TJ50</accession>
<dbReference type="AlphaFoldDB" id="A0A0E9TJ50"/>
<organism evidence="2">
    <name type="scientific">Anguilla anguilla</name>
    <name type="common">European freshwater eel</name>
    <name type="synonym">Muraena anguilla</name>
    <dbReference type="NCBI Taxonomy" id="7936"/>
    <lineage>
        <taxon>Eukaryota</taxon>
        <taxon>Metazoa</taxon>
        <taxon>Chordata</taxon>
        <taxon>Craniata</taxon>
        <taxon>Vertebrata</taxon>
        <taxon>Euteleostomi</taxon>
        <taxon>Actinopterygii</taxon>
        <taxon>Neopterygii</taxon>
        <taxon>Teleostei</taxon>
        <taxon>Anguilliformes</taxon>
        <taxon>Anguillidae</taxon>
        <taxon>Anguilla</taxon>
    </lineage>
</organism>
<protein>
    <submittedName>
        <fullName evidence="2">Uncharacterized protein</fullName>
    </submittedName>
</protein>
<name>A0A0E9TJ50_ANGAN</name>
<proteinExistence type="predicted"/>
<reference evidence="2" key="2">
    <citation type="journal article" date="2015" name="Fish Shellfish Immunol.">
        <title>Early steps in the European eel (Anguilla anguilla)-Vibrio vulnificus interaction in the gills: Role of the RtxA13 toxin.</title>
        <authorList>
            <person name="Callol A."/>
            <person name="Pajuelo D."/>
            <person name="Ebbesson L."/>
            <person name="Teles M."/>
            <person name="MacKenzie S."/>
            <person name="Amaro C."/>
        </authorList>
    </citation>
    <scope>NUCLEOTIDE SEQUENCE</scope>
</reference>
<sequence length="31" mass="3444">MLFFLLFAVLKHVCGTVTGADIRKLTHQAGR</sequence>
<evidence type="ECO:0000256" key="1">
    <source>
        <dbReference type="SAM" id="SignalP"/>
    </source>
</evidence>